<evidence type="ECO:0000313" key="12">
    <source>
        <dbReference type="EMBL" id="KAJ2779244.1"/>
    </source>
</evidence>
<comment type="subcellular location">
    <subcellularLocation>
        <location evidence="1">Nucleus</location>
    </subcellularLocation>
</comment>
<reference evidence="12" key="1">
    <citation type="submission" date="2022-07" db="EMBL/GenBank/DDBJ databases">
        <title>Phylogenomic reconstructions and comparative analyses of Kickxellomycotina fungi.</title>
        <authorList>
            <person name="Reynolds N.K."/>
            <person name="Stajich J.E."/>
            <person name="Barry K."/>
            <person name="Grigoriev I.V."/>
            <person name="Crous P."/>
            <person name="Smith M.E."/>
        </authorList>
    </citation>
    <scope>NUCLEOTIDE SEQUENCE</scope>
    <source>
        <strain evidence="12">NBRC 105414</strain>
    </source>
</reference>
<dbReference type="PROSITE" id="PS00518">
    <property type="entry name" value="ZF_RING_1"/>
    <property type="match status" value="1"/>
</dbReference>
<dbReference type="PANTHER" id="PTHR12683:SF13">
    <property type="entry name" value="CDK-ACTIVATING KINASE ASSEMBLY FACTOR MAT1"/>
    <property type="match status" value="1"/>
</dbReference>
<organism evidence="12 13">
    <name type="scientific">Coemansia javaensis</name>
    <dbReference type="NCBI Taxonomy" id="2761396"/>
    <lineage>
        <taxon>Eukaryota</taxon>
        <taxon>Fungi</taxon>
        <taxon>Fungi incertae sedis</taxon>
        <taxon>Zoopagomycota</taxon>
        <taxon>Kickxellomycotina</taxon>
        <taxon>Kickxellomycetes</taxon>
        <taxon>Kickxellales</taxon>
        <taxon>Kickxellaceae</taxon>
        <taxon>Coemansia</taxon>
    </lineage>
</organism>
<evidence type="ECO:0000256" key="8">
    <source>
        <dbReference type="ARBA" id="ARBA00033277"/>
    </source>
</evidence>
<evidence type="ECO:0000256" key="1">
    <source>
        <dbReference type="ARBA" id="ARBA00004123"/>
    </source>
</evidence>
<dbReference type="OrthoDB" id="5963at2759"/>
<dbReference type="GO" id="GO:0006357">
    <property type="term" value="P:regulation of transcription by RNA polymerase II"/>
    <property type="evidence" value="ECO:0007669"/>
    <property type="project" value="TreeGrafter"/>
</dbReference>
<dbReference type="InterPro" id="IPR015877">
    <property type="entry name" value="MAT1_centre"/>
</dbReference>
<dbReference type="SMART" id="SM00184">
    <property type="entry name" value="RING"/>
    <property type="match status" value="1"/>
</dbReference>
<dbReference type="InterPro" id="IPR004575">
    <property type="entry name" value="MAT1/Tfb3"/>
</dbReference>
<keyword evidence="3" id="KW-0479">Metal-binding</keyword>
<dbReference type="PANTHER" id="PTHR12683">
    <property type="entry name" value="CDK-ACTIVATING KINASE ASSEMBLY FACTOR MAT1"/>
    <property type="match status" value="1"/>
</dbReference>
<dbReference type="AlphaFoldDB" id="A0A9W8H8M3"/>
<keyword evidence="4 9" id="KW-0863">Zinc-finger</keyword>
<dbReference type="InterPro" id="IPR013083">
    <property type="entry name" value="Znf_RING/FYVE/PHD"/>
</dbReference>
<dbReference type="GO" id="GO:0006289">
    <property type="term" value="P:nucleotide-excision repair"/>
    <property type="evidence" value="ECO:0007669"/>
    <property type="project" value="InterPro"/>
</dbReference>
<dbReference type="Proteomes" id="UP001140217">
    <property type="component" value="Unassembled WGS sequence"/>
</dbReference>
<evidence type="ECO:0000256" key="5">
    <source>
        <dbReference type="ARBA" id="ARBA00022833"/>
    </source>
</evidence>
<dbReference type="GO" id="GO:0061575">
    <property type="term" value="F:cyclin-dependent protein serine/threonine kinase activator activity"/>
    <property type="evidence" value="ECO:0007669"/>
    <property type="project" value="InterPro"/>
</dbReference>
<comment type="caution">
    <text evidence="12">The sequence shown here is derived from an EMBL/GenBank/DDBJ whole genome shotgun (WGS) entry which is preliminary data.</text>
</comment>
<sequence length="335" mass="38749">METFAPAKGQNIPACWSDDDACPQCKSGRYLNQSMRLLASPCYHRMCEECVSNRFDAGPAPCPECHRILRKAEFYQPVFEDLTVENEVRIRHRLAMTFNKREEDFKSAPDYNAYLEMVEDMVIAYLHSDDTDELDARIERYKRDNQDNINKNRRKQQYEEKVQTARLEQDRRRRQQQLEEDRRQREDERREKAEVQLSMINELASSDKDAKDIVRKKMIQLKKSSLRQRSSARKAQADIESLLGTIDGGFDDDDDDEAMDDEAADAVPFDPAESPYAPVRIELRDKYDDANPAFRQPALAAAGVTREMHQRYMLEGAMAGLFVPPLAAAQDEAHE</sequence>
<dbReference type="Pfam" id="PF06391">
    <property type="entry name" value="MAT1"/>
    <property type="match status" value="1"/>
</dbReference>
<evidence type="ECO:0000256" key="4">
    <source>
        <dbReference type="ARBA" id="ARBA00022771"/>
    </source>
</evidence>
<keyword evidence="6" id="KW-0539">Nucleus</keyword>
<evidence type="ECO:0000313" key="13">
    <source>
        <dbReference type="Proteomes" id="UP001140217"/>
    </source>
</evidence>
<name>A0A9W8H8M3_9FUNG</name>
<dbReference type="PROSITE" id="PS50089">
    <property type="entry name" value="ZF_RING_2"/>
    <property type="match status" value="1"/>
</dbReference>
<evidence type="ECO:0000256" key="3">
    <source>
        <dbReference type="ARBA" id="ARBA00022723"/>
    </source>
</evidence>
<feature type="compositionally biased region" description="Basic and acidic residues" evidence="10">
    <location>
        <begin position="156"/>
        <end position="193"/>
    </location>
</feature>
<dbReference type="SUPFAM" id="SSF57850">
    <property type="entry name" value="RING/U-box"/>
    <property type="match status" value="1"/>
</dbReference>
<keyword evidence="5" id="KW-0862">Zinc</keyword>
<dbReference type="InterPro" id="IPR017907">
    <property type="entry name" value="Znf_RING_CS"/>
</dbReference>
<protein>
    <recommendedName>
        <fullName evidence="2">RNA polymerase II transcription factor B subunit 3</fullName>
    </recommendedName>
    <alternativeName>
        <fullName evidence="8">RNA polymerase II transcription factor B 38 kDa subunit</fullName>
    </alternativeName>
    <alternativeName>
        <fullName evidence="7">RNA polymerase II transcription factor B p38 subunit</fullName>
    </alternativeName>
</protein>
<evidence type="ECO:0000256" key="2">
    <source>
        <dbReference type="ARBA" id="ARBA00022257"/>
    </source>
</evidence>
<evidence type="ECO:0000256" key="6">
    <source>
        <dbReference type="ARBA" id="ARBA00023242"/>
    </source>
</evidence>
<evidence type="ECO:0000256" key="10">
    <source>
        <dbReference type="SAM" id="MobiDB-lite"/>
    </source>
</evidence>
<dbReference type="NCBIfam" id="TIGR00570">
    <property type="entry name" value="cdk7"/>
    <property type="match status" value="1"/>
</dbReference>
<dbReference type="GO" id="GO:0005675">
    <property type="term" value="C:transcription factor TFIIH holo complex"/>
    <property type="evidence" value="ECO:0007669"/>
    <property type="project" value="InterPro"/>
</dbReference>
<evidence type="ECO:0000256" key="7">
    <source>
        <dbReference type="ARBA" id="ARBA00029873"/>
    </source>
</evidence>
<evidence type="ECO:0000256" key="9">
    <source>
        <dbReference type="PROSITE-ProRule" id="PRU00175"/>
    </source>
</evidence>
<dbReference type="GO" id="GO:0008270">
    <property type="term" value="F:zinc ion binding"/>
    <property type="evidence" value="ECO:0007669"/>
    <property type="project" value="UniProtKB-KW"/>
</dbReference>
<accession>A0A9W8H8M3</accession>
<dbReference type="EMBL" id="JANBUL010000186">
    <property type="protein sequence ID" value="KAJ2779244.1"/>
    <property type="molecule type" value="Genomic_DNA"/>
</dbReference>
<feature type="domain" description="RING-type" evidence="11">
    <location>
        <begin position="22"/>
        <end position="66"/>
    </location>
</feature>
<dbReference type="Pfam" id="PF17121">
    <property type="entry name" value="zf-C3HC4_5"/>
    <property type="match status" value="1"/>
</dbReference>
<feature type="region of interest" description="Disordered" evidence="10">
    <location>
        <begin position="145"/>
        <end position="193"/>
    </location>
</feature>
<proteinExistence type="predicted"/>
<keyword evidence="13" id="KW-1185">Reference proteome</keyword>
<dbReference type="InterPro" id="IPR001841">
    <property type="entry name" value="Znf_RING"/>
</dbReference>
<dbReference type="Gene3D" id="3.30.40.10">
    <property type="entry name" value="Zinc/RING finger domain, C3HC4 (zinc finger)"/>
    <property type="match status" value="1"/>
</dbReference>
<gene>
    <name evidence="12" type="primary">TFB3</name>
    <name evidence="12" type="ORF">H4R18_004119</name>
</gene>
<evidence type="ECO:0000259" key="11">
    <source>
        <dbReference type="PROSITE" id="PS50089"/>
    </source>
</evidence>